<feature type="domain" description="Histone acetyltransferase Rv0428c-like C-terminal" evidence="2">
    <location>
        <begin position="69"/>
        <end position="163"/>
    </location>
</feature>
<dbReference type="Pfam" id="PF24551">
    <property type="entry name" value="SH3_Rv0428c"/>
    <property type="match status" value="1"/>
</dbReference>
<organism evidence="3 4">
    <name type="scientific">Mycobacterium asiaticum</name>
    <dbReference type="NCBI Taxonomy" id="1790"/>
    <lineage>
        <taxon>Bacteria</taxon>
        <taxon>Bacillati</taxon>
        <taxon>Actinomycetota</taxon>
        <taxon>Actinomycetes</taxon>
        <taxon>Mycobacteriales</taxon>
        <taxon>Mycobacteriaceae</taxon>
        <taxon>Mycobacterium</taxon>
    </lineage>
</organism>
<dbReference type="RefSeq" id="WP_065144710.1">
    <property type="nucleotide sequence ID" value="NZ_LZLS01000132.1"/>
</dbReference>
<accession>A0A1A3NXR8</accession>
<evidence type="ECO:0000313" key="4">
    <source>
        <dbReference type="Proteomes" id="UP000093928"/>
    </source>
</evidence>
<dbReference type="Pfam" id="PF24553">
    <property type="entry name" value="Rv0428c_C"/>
    <property type="match status" value="2"/>
</dbReference>
<evidence type="ECO:0008006" key="5">
    <source>
        <dbReference type="Google" id="ProtNLM"/>
    </source>
</evidence>
<evidence type="ECO:0000313" key="3">
    <source>
        <dbReference type="EMBL" id="OBK25814.1"/>
    </source>
</evidence>
<sequence length="245" mass="26521">MISWPDLGTRVTLRYRRPPGSVPPLTDAVGHLLAIEPVVRVRTKTNTIVEIAPSDVVVLRVLSDAPVRTADIRNLERAAAAAAPGAEEFWLDGWLLRGHGATPAANSAVPLDLSASVSAIPAIVAWYRARGLPPRLLIPDRLLRVDLVSVHTENVLVREVNVEPRDVTDHAPAVVTDAPDGTRWVGLPAALTRDRFDDLLAWGAAYGATRAYVCVADTDSAAARALGFGLHHRRRYVLPPENRST</sequence>
<gene>
    <name evidence="3" type="ORF">A5634_25990</name>
</gene>
<comment type="caution">
    <text evidence="3">The sequence shown here is derived from an EMBL/GenBank/DDBJ whole genome shotgun (WGS) entry which is preliminary data.</text>
</comment>
<dbReference type="InterPro" id="IPR056935">
    <property type="entry name" value="Rv0428c-like_C"/>
</dbReference>
<dbReference type="OrthoDB" id="9775595at2"/>
<name>A0A1A3NXR8_MYCAS</name>
<reference evidence="3 4" key="1">
    <citation type="submission" date="2016-06" db="EMBL/GenBank/DDBJ databases">
        <authorList>
            <person name="Kjaerup R.B."/>
            <person name="Dalgaard T.S."/>
            <person name="Juul-Madsen H.R."/>
        </authorList>
    </citation>
    <scope>NUCLEOTIDE SEQUENCE [LARGE SCALE GENOMIC DNA]</scope>
    <source>
        <strain evidence="3 4">1165133.8</strain>
    </source>
</reference>
<feature type="domain" description="Histone acetyltransferase Rv0428c-like SH3" evidence="1">
    <location>
        <begin position="5"/>
        <end position="60"/>
    </location>
</feature>
<dbReference type="EMBL" id="LZLS01000132">
    <property type="protein sequence ID" value="OBK25814.1"/>
    <property type="molecule type" value="Genomic_DNA"/>
</dbReference>
<proteinExistence type="predicted"/>
<evidence type="ECO:0000259" key="1">
    <source>
        <dbReference type="Pfam" id="PF24551"/>
    </source>
</evidence>
<dbReference type="InterPro" id="IPR056934">
    <property type="entry name" value="SH3_Rv0428c"/>
</dbReference>
<evidence type="ECO:0000259" key="2">
    <source>
        <dbReference type="Pfam" id="PF24553"/>
    </source>
</evidence>
<dbReference type="AlphaFoldDB" id="A0A1A3NXR8"/>
<dbReference type="Proteomes" id="UP000093928">
    <property type="component" value="Unassembled WGS sequence"/>
</dbReference>
<feature type="domain" description="Histone acetyltransferase Rv0428c-like C-terminal" evidence="2">
    <location>
        <begin position="171"/>
        <end position="237"/>
    </location>
</feature>
<protein>
    <recommendedName>
        <fullName evidence="5">GCN5 family acetyltransferase</fullName>
    </recommendedName>
</protein>